<reference evidence="2 3" key="1">
    <citation type="submission" date="2024-06" db="EMBL/GenBank/DDBJ databases">
        <title>Complete genome of Phlyctema vagabunda strain 19-DSS-EL-015.</title>
        <authorList>
            <person name="Fiorenzani C."/>
        </authorList>
    </citation>
    <scope>NUCLEOTIDE SEQUENCE [LARGE SCALE GENOMIC DNA]</scope>
    <source>
        <strain evidence="2 3">19-DSS-EL-015</strain>
    </source>
</reference>
<dbReference type="Proteomes" id="UP001629113">
    <property type="component" value="Unassembled WGS sequence"/>
</dbReference>
<accession>A0ABR4PAR4</accession>
<organism evidence="2 3">
    <name type="scientific">Phlyctema vagabunda</name>
    <dbReference type="NCBI Taxonomy" id="108571"/>
    <lineage>
        <taxon>Eukaryota</taxon>
        <taxon>Fungi</taxon>
        <taxon>Dikarya</taxon>
        <taxon>Ascomycota</taxon>
        <taxon>Pezizomycotina</taxon>
        <taxon>Leotiomycetes</taxon>
        <taxon>Helotiales</taxon>
        <taxon>Dermateaceae</taxon>
        <taxon>Phlyctema</taxon>
    </lineage>
</organism>
<evidence type="ECO:0000313" key="3">
    <source>
        <dbReference type="Proteomes" id="UP001629113"/>
    </source>
</evidence>
<evidence type="ECO:0000313" key="2">
    <source>
        <dbReference type="EMBL" id="KAL3420247.1"/>
    </source>
</evidence>
<protein>
    <submittedName>
        <fullName evidence="2">Uncharacterized protein</fullName>
    </submittedName>
</protein>
<comment type="caution">
    <text evidence="2">The sequence shown here is derived from an EMBL/GenBank/DDBJ whole genome shotgun (WGS) entry which is preliminary data.</text>
</comment>
<evidence type="ECO:0000256" key="1">
    <source>
        <dbReference type="SAM" id="MobiDB-lite"/>
    </source>
</evidence>
<name>A0ABR4PAR4_9HELO</name>
<proteinExistence type="predicted"/>
<feature type="region of interest" description="Disordered" evidence="1">
    <location>
        <begin position="71"/>
        <end position="103"/>
    </location>
</feature>
<dbReference type="EMBL" id="JBFCZG010000007">
    <property type="protein sequence ID" value="KAL3420247.1"/>
    <property type="molecule type" value="Genomic_DNA"/>
</dbReference>
<gene>
    <name evidence="2" type="ORF">PVAG01_08746</name>
</gene>
<keyword evidence="3" id="KW-1185">Reference proteome</keyword>
<sequence length="103" mass="11624">MLFRVLEKHTAIGHVRALGAEPVPLPYQISTWAQWNASSPTSVVLPWPLTFLVWAVMSSKSHHYDLEKDGRLRSQKAETGKVGVEKMPRPNQDSTRECGRVQT</sequence>